<evidence type="ECO:0000256" key="4">
    <source>
        <dbReference type="ARBA" id="ARBA00022692"/>
    </source>
</evidence>
<dbReference type="PANTHER" id="PTHR47735:SF14">
    <property type="entry name" value="POTASSIUM VOLTAGE-GATED CHANNEL SUBFAMILY KQT MEMBER 1"/>
    <property type="match status" value="1"/>
</dbReference>
<dbReference type="InterPro" id="IPR005821">
    <property type="entry name" value="Ion_trans_dom"/>
</dbReference>
<protein>
    <recommendedName>
        <fullName evidence="10">IKs producing slow voltage-gated potassium channel subunit alpha KvLQT1</fullName>
    </recommendedName>
</protein>
<keyword evidence="4 12" id="KW-0812">Transmembrane</keyword>
<feature type="transmembrane region" description="Helical" evidence="12">
    <location>
        <begin position="200"/>
        <end position="218"/>
    </location>
</feature>
<evidence type="ECO:0000313" key="16">
    <source>
        <dbReference type="Proteomes" id="UP001217089"/>
    </source>
</evidence>
<keyword evidence="9" id="KW-0407">Ion channel</keyword>
<dbReference type="InterPro" id="IPR027359">
    <property type="entry name" value="Volt_channel_dom_sf"/>
</dbReference>
<keyword evidence="2" id="KW-0813">Transport</keyword>
<evidence type="ECO:0000313" key="15">
    <source>
        <dbReference type="EMBL" id="KAJ8314662.1"/>
    </source>
</evidence>
<feature type="transmembrane region" description="Helical" evidence="12">
    <location>
        <begin position="294"/>
        <end position="313"/>
    </location>
</feature>
<feature type="domain" description="Ion transport" evidence="13">
    <location>
        <begin position="126"/>
        <end position="356"/>
    </location>
</feature>
<evidence type="ECO:0000259" key="14">
    <source>
        <dbReference type="Pfam" id="PF03520"/>
    </source>
</evidence>
<sequence length="593" mass="68386">MSSVCSTQKSKLNSYVMDYYDEESRKSFIPRLELRGYNAPNSTKNPNMGKGTQNMYGLPEYEESDFNSAANYTYTSSYQNSKGENKTERTELPALMATGYQGYGKMSLQSRVYNFLERPTGWKCFIYHFTVFMMVLICLIFSVLSTIDQYSKFAMKTLFYMEVVLVSFFGMEYAIRLWSAGCRSKYMGVKGRIRFARKPISIIDLIVVVASTVVFIIGSEGQVFATSAIRGVRFLQILRMLHVDRQGGTWRLLGSVIYLHRQELITTLYIGFLGLIFSSYFVYLAERDDKRKDFASYADALWWGVITVMTIGYGDKVPRTWIGKIVASCFAVFAISFFALPAGILGSGFALKVQQKQRQKHFNRQIPAAATLIQCVWRCYSAHPSSKSEATWNIHIHDASNEENMLARMARRASLTLRKRRTSRMDSVQSLGNNFNRESMSSVFLEDRIGSRRESGRPYMSTNSQTDQYEEDNFYGEETEKVSQLTDAHKTAIRQYSQGHLNMMVRIKELQRRLDQTLGKPNTLYSNCYKDRERMTIGARMVRMENQVLRLDQKLDQVIFLLNSLLKSKTVNQDAQEDEFIVEIQDRRKLLKK</sequence>
<keyword evidence="5" id="KW-0630">Potassium</keyword>
<keyword evidence="3" id="KW-1003">Cell membrane</keyword>
<evidence type="ECO:0000256" key="12">
    <source>
        <dbReference type="SAM" id="Phobius"/>
    </source>
</evidence>
<evidence type="ECO:0000256" key="2">
    <source>
        <dbReference type="ARBA" id="ARBA00022448"/>
    </source>
</evidence>
<dbReference type="Gene3D" id="1.10.287.70">
    <property type="match status" value="1"/>
</dbReference>
<feature type="domain" description="Potassium channel voltage dependent KCNQ C-terminal" evidence="14">
    <location>
        <begin position="491"/>
        <end position="561"/>
    </location>
</feature>
<dbReference type="Gene3D" id="1.20.120.350">
    <property type="entry name" value="Voltage-gated potassium channels. Chain C"/>
    <property type="match status" value="1"/>
</dbReference>
<dbReference type="Proteomes" id="UP001217089">
    <property type="component" value="Unassembled WGS sequence"/>
</dbReference>
<dbReference type="PANTHER" id="PTHR47735">
    <property type="entry name" value="POTASSIUM VOLTAGE-GATED CHANNEL SUBFAMILY KQT MEMBER 4"/>
    <property type="match status" value="1"/>
</dbReference>
<evidence type="ECO:0000256" key="9">
    <source>
        <dbReference type="ARBA" id="ARBA00023303"/>
    </source>
</evidence>
<keyword evidence="7" id="KW-0406">Ion transport</keyword>
<evidence type="ECO:0000256" key="6">
    <source>
        <dbReference type="ARBA" id="ARBA00022989"/>
    </source>
</evidence>
<name>A0ABQ9FBE9_TEGGR</name>
<evidence type="ECO:0000256" key="5">
    <source>
        <dbReference type="ARBA" id="ARBA00022958"/>
    </source>
</evidence>
<evidence type="ECO:0000256" key="3">
    <source>
        <dbReference type="ARBA" id="ARBA00022475"/>
    </source>
</evidence>
<proteinExistence type="predicted"/>
<dbReference type="PRINTS" id="PR01459">
    <property type="entry name" value="KCNQCHANNEL"/>
</dbReference>
<organism evidence="15 16">
    <name type="scientific">Tegillarca granosa</name>
    <name type="common">Malaysian cockle</name>
    <name type="synonym">Anadara granosa</name>
    <dbReference type="NCBI Taxonomy" id="220873"/>
    <lineage>
        <taxon>Eukaryota</taxon>
        <taxon>Metazoa</taxon>
        <taxon>Spiralia</taxon>
        <taxon>Lophotrochozoa</taxon>
        <taxon>Mollusca</taxon>
        <taxon>Bivalvia</taxon>
        <taxon>Autobranchia</taxon>
        <taxon>Pteriomorphia</taxon>
        <taxon>Arcoida</taxon>
        <taxon>Arcoidea</taxon>
        <taxon>Arcidae</taxon>
        <taxon>Tegillarca</taxon>
    </lineage>
</organism>
<feature type="transmembrane region" description="Helical" evidence="12">
    <location>
        <begin position="264"/>
        <end position="282"/>
    </location>
</feature>
<dbReference type="InterPro" id="IPR013821">
    <property type="entry name" value="K_chnl_volt-dep_KCNQ_C"/>
</dbReference>
<evidence type="ECO:0000256" key="8">
    <source>
        <dbReference type="ARBA" id="ARBA00023136"/>
    </source>
</evidence>
<dbReference type="PRINTS" id="PR00169">
    <property type="entry name" value="KCHANNEL"/>
</dbReference>
<accession>A0ABQ9FBE9</accession>
<dbReference type="Gene3D" id="6.10.140.1910">
    <property type="match status" value="1"/>
</dbReference>
<evidence type="ECO:0000259" key="13">
    <source>
        <dbReference type="Pfam" id="PF00520"/>
    </source>
</evidence>
<evidence type="ECO:0000256" key="1">
    <source>
        <dbReference type="ARBA" id="ARBA00004651"/>
    </source>
</evidence>
<reference evidence="15 16" key="1">
    <citation type="submission" date="2022-12" db="EMBL/GenBank/DDBJ databases">
        <title>Chromosome-level genome of Tegillarca granosa.</title>
        <authorList>
            <person name="Kim J."/>
        </authorList>
    </citation>
    <scope>NUCLEOTIDE SEQUENCE [LARGE SCALE GENOMIC DNA]</scope>
    <source>
        <strain evidence="15">Teg-2019</strain>
        <tissue evidence="15">Adductor muscle</tissue>
    </source>
</reference>
<dbReference type="SUPFAM" id="SSF81324">
    <property type="entry name" value="Voltage-gated potassium channels"/>
    <property type="match status" value="1"/>
</dbReference>
<feature type="transmembrane region" description="Helical" evidence="12">
    <location>
        <begin position="159"/>
        <end position="179"/>
    </location>
</feature>
<comment type="subcellular location">
    <subcellularLocation>
        <location evidence="1">Cell membrane</location>
        <topology evidence="1">Multi-pass membrane protein</topology>
    </subcellularLocation>
</comment>
<gene>
    <name evidence="15" type="ORF">KUTeg_006812</name>
</gene>
<keyword evidence="16" id="KW-1185">Reference proteome</keyword>
<feature type="transmembrane region" description="Helical" evidence="12">
    <location>
        <begin position="125"/>
        <end position="147"/>
    </location>
</feature>
<comment type="catalytic activity">
    <reaction evidence="11">
        <text>K(+)(in) = K(+)(out)</text>
        <dbReference type="Rhea" id="RHEA:29463"/>
        <dbReference type="ChEBI" id="CHEBI:29103"/>
    </reaction>
</comment>
<evidence type="ECO:0000256" key="7">
    <source>
        <dbReference type="ARBA" id="ARBA00023065"/>
    </source>
</evidence>
<keyword evidence="8 12" id="KW-0472">Membrane</keyword>
<feature type="transmembrane region" description="Helical" evidence="12">
    <location>
        <begin position="325"/>
        <end position="351"/>
    </location>
</feature>
<comment type="caution">
    <text evidence="15">The sequence shown here is derived from an EMBL/GenBank/DDBJ whole genome shotgun (WGS) entry which is preliminary data.</text>
</comment>
<dbReference type="InterPro" id="IPR003937">
    <property type="entry name" value="K_chnl_volt-dep_KCNQ"/>
</dbReference>
<keyword evidence="6 12" id="KW-1133">Transmembrane helix</keyword>
<dbReference type="EMBL" id="JARBDR010000337">
    <property type="protein sequence ID" value="KAJ8314662.1"/>
    <property type="molecule type" value="Genomic_DNA"/>
</dbReference>
<dbReference type="Pfam" id="PF00520">
    <property type="entry name" value="Ion_trans"/>
    <property type="match status" value="1"/>
</dbReference>
<evidence type="ECO:0000256" key="11">
    <source>
        <dbReference type="ARBA" id="ARBA00034430"/>
    </source>
</evidence>
<dbReference type="Pfam" id="PF03520">
    <property type="entry name" value="KCNQ_channel"/>
    <property type="match status" value="1"/>
</dbReference>
<evidence type="ECO:0000256" key="10">
    <source>
        <dbReference type="ARBA" id="ARBA00032659"/>
    </source>
</evidence>